<sequence>MLLRFSIMASAFIAQASLAAPAINEKISEAAKPWADQPYRVGQAEQCMNWTREILTAACGEHFQTISSKNPWDAHLLGAGDELLPEHADSLAADEFGQKVSSISDLKPGDLVFLKNTYGNWADGVYTHVGIATGDGNYIHRMTSNKGIVRVQPIPEADFAAGIRLDEDLCK</sequence>
<evidence type="ECO:0000256" key="5">
    <source>
        <dbReference type="SAM" id="SignalP"/>
    </source>
</evidence>
<dbReference type="Pfam" id="PF00877">
    <property type="entry name" value="NLPC_P60"/>
    <property type="match status" value="1"/>
</dbReference>
<name>A0A2S2DZC8_9ALTE</name>
<dbReference type="Gene3D" id="3.90.1720.10">
    <property type="entry name" value="endopeptidase domain like (from Nostoc punctiforme)"/>
    <property type="match status" value="1"/>
</dbReference>
<dbReference type="KEGG" id="salh:HMF8227_00228"/>
<evidence type="ECO:0000256" key="2">
    <source>
        <dbReference type="ARBA" id="ARBA00022670"/>
    </source>
</evidence>
<dbReference type="SUPFAM" id="SSF54001">
    <property type="entry name" value="Cysteine proteinases"/>
    <property type="match status" value="1"/>
</dbReference>
<dbReference type="RefSeq" id="WP_204101016.1">
    <property type="nucleotide sequence ID" value="NZ_CP029347.1"/>
</dbReference>
<protein>
    <recommendedName>
        <fullName evidence="6">NlpC/P60 domain-containing protein</fullName>
    </recommendedName>
</protein>
<dbReference type="InterPro" id="IPR038765">
    <property type="entry name" value="Papain-like_cys_pep_sf"/>
</dbReference>
<dbReference type="AlphaFoldDB" id="A0A2S2DZC8"/>
<reference evidence="7 8" key="1">
    <citation type="submission" date="2018-05" db="EMBL/GenBank/DDBJ databases">
        <title>Salinimonas sp. HMF8227 Genome sequencing and assembly.</title>
        <authorList>
            <person name="Kang H."/>
            <person name="Kang J."/>
            <person name="Cha I."/>
            <person name="Kim H."/>
            <person name="Joh K."/>
        </authorList>
    </citation>
    <scope>NUCLEOTIDE SEQUENCE [LARGE SCALE GENOMIC DNA]</scope>
    <source>
        <strain evidence="7 8">HMF8227</strain>
    </source>
</reference>
<accession>A0A2S2DZC8</accession>
<evidence type="ECO:0000256" key="3">
    <source>
        <dbReference type="ARBA" id="ARBA00022801"/>
    </source>
</evidence>
<evidence type="ECO:0000313" key="8">
    <source>
        <dbReference type="Proteomes" id="UP000245728"/>
    </source>
</evidence>
<keyword evidence="3" id="KW-0378">Hydrolase</keyword>
<gene>
    <name evidence="7" type="ORF">HMF8227_00228</name>
</gene>
<dbReference type="Proteomes" id="UP000245728">
    <property type="component" value="Chromosome"/>
</dbReference>
<evidence type="ECO:0000256" key="4">
    <source>
        <dbReference type="ARBA" id="ARBA00022807"/>
    </source>
</evidence>
<keyword evidence="8" id="KW-1185">Reference proteome</keyword>
<keyword evidence="5" id="KW-0732">Signal</keyword>
<proteinExistence type="inferred from homology"/>
<evidence type="ECO:0000313" key="7">
    <source>
        <dbReference type="EMBL" id="AWL10736.1"/>
    </source>
</evidence>
<keyword evidence="2" id="KW-0645">Protease</keyword>
<comment type="similarity">
    <text evidence="1">Belongs to the peptidase C40 family.</text>
</comment>
<evidence type="ECO:0000256" key="1">
    <source>
        <dbReference type="ARBA" id="ARBA00007074"/>
    </source>
</evidence>
<dbReference type="EMBL" id="CP029347">
    <property type="protein sequence ID" value="AWL10736.1"/>
    <property type="molecule type" value="Genomic_DNA"/>
</dbReference>
<keyword evidence="4" id="KW-0788">Thiol protease</keyword>
<dbReference type="PROSITE" id="PS51935">
    <property type="entry name" value="NLPC_P60"/>
    <property type="match status" value="1"/>
</dbReference>
<evidence type="ECO:0000259" key="6">
    <source>
        <dbReference type="PROSITE" id="PS51935"/>
    </source>
</evidence>
<organism evidence="7 8">
    <name type="scientific">Saliniradius amylolyticus</name>
    <dbReference type="NCBI Taxonomy" id="2183582"/>
    <lineage>
        <taxon>Bacteria</taxon>
        <taxon>Pseudomonadati</taxon>
        <taxon>Pseudomonadota</taxon>
        <taxon>Gammaproteobacteria</taxon>
        <taxon>Alteromonadales</taxon>
        <taxon>Alteromonadaceae</taxon>
        <taxon>Saliniradius</taxon>
    </lineage>
</organism>
<dbReference type="GO" id="GO:0008234">
    <property type="term" value="F:cysteine-type peptidase activity"/>
    <property type="evidence" value="ECO:0007669"/>
    <property type="project" value="UniProtKB-KW"/>
</dbReference>
<feature type="domain" description="NlpC/P60" evidence="6">
    <location>
        <begin position="21"/>
        <end position="171"/>
    </location>
</feature>
<dbReference type="InterPro" id="IPR000064">
    <property type="entry name" value="NLP_P60_dom"/>
</dbReference>
<feature type="chain" id="PRO_5015527527" description="NlpC/P60 domain-containing protein" evidence="5">
    <location>
        <begin position="20"/>
        <end position="171"/>
    </location>
</feature>
<feature type="signal peptide" evidence="5">
    <location>
        <begin position="1"/>
        <end position="19"/>
    </location>
</feature>
<dbReference type="GO" id="GO:0006508">
    <property type="term" value="P:proteolysis"/>
    <property type="evidence" value="ECO:0007669"/>
    <property type="project" value="UniProtKB-KW"/>
</dbReference>